<evidence type="ECO:0000313" key="8">
    <source>
        <dbReference type="Proteomes" id="UP000886885"/>
    </source>
</evidence>
<dbReference type="PANTHER" id="PTHR12896:SF1">
    <property type="entry name" value="ELONGATOR COMPLEX PROTEIN 4"/>
    <property type="match status" value="1"/>
</dbReference>
<dbReference type="AlphaFoldDB" id="A0A8X7Z001"/>
<name>A0A8X7Z001_POPTO</name>
<accession>A0A8X7Z001</accession>
<comment type="caution">
    <text evidence="7">The sequence shown here is derived from an EMBL/GenBank/DDBJ whole genome shotgun (WGS) entry which is preliminary data.</text>
</comment>
<keyword evidence="8" id="KW-1185">Reference proteome</keyword>
<dbReference type="InterPro" id="IPR008728">
    <property type="entry name" value="Elongator_complex_protein_4"/>
</dbReference>
<dbReference type="EMBL" id="JAAWWB010000019">
    <property type="protein sequence ID" value="KAG6760106.1"/>
    <property type="molecule type" value="Genomic_DNA"/>
</dbReference>
<keyword evidence="5" id="KW-0539">Nucleus</keyword>
<dbReference type="FunFam" id="3.40.50.300:FF:001766">
    <property type="entry name" value="Elongator complex protein 4"/>
    <property type="match status" value="1"/>
</dbReference>
<dbReference type="Proteomes" id="UP000886885">
    <property type="component" value="Chromosome 10A"/>
</dbReference>
<dbReference type="CDD" id="cd19494">
    <property type="entry name" value="Elp4"/>
    <property type="match status" value="1"/>
</dbReference>
<evidence type="ECO:0000256" key="4">
    <source>
        <dbReference type="ARBA" id="ARBA00022694"/>
    </source>
</evidence>
<protein>
    <recommendedName>
        <fullName evidence="9">Elongator complex protein 4</fullName>
    </recommendedName>
</protein>
<feature type="compositionally biased region" description="Low complexity" evidence="6">
    <location>
        <begin position="372"/>
        <end position="381"/>
    </location>
</feature>
<sequence>MAATKTRISSFSRNISAVSAPQLPGIKCGPNGTFFVSSGIPDLDKILGGGFPLGSLVMIMEDAEAPHHMLLLRNFMSQGLVQNQPLLYASPAKDPRGFLGTLPCPSSSKDDKSRNHDTEQEKGLRIAWQYKKYFSENQQNIDDHKDSNQEFCNDFDLRKPLEKHFYSGQRVDCVSIKDSPNLATLHDRCATFLGQFPRNDGSFSCMGRIAIQSLCAPQCEHSKMTVPVPFLFGLLLTNVTLQDWDMLSFIRSLKSMLRSANAVAIITFPSSLLSPSFCKRWQHMADVLLSVKAVPDEDKELGKLLTGYQDMVGFLNVHKIARINTQVPMILEAATFSIKLHKRRFLVLECLNQAPIDGSSGTSYGTSGGCSGSSRSGALDF</sequence>
<feature type="compositionally biased region" description="Basic and acidic residues" evidence="6">
    <location>
        <begin position="108"/>
        <end position="121"/>
    </location>
</feature>
<evidence type="ECO:0000256" key="6">
    <source>
        <dbReference type="SAM" id="MobiDB-lite"/>
    </source>
</evidence>
<dbReference type="PANTHER" id="PTHR12896">
    <property type="entry name" value="PAX6 NEIGHBOR PROTEIN PAXNEB"/>
    <property type="match status" value="1"/>
</dbReference>
<keyword evidence="3" id="KW-0963">Cytoplasm</keyword>
<feature type="region of interest" description="Disordered" evidence="6">
    <location>
        <begin position="361"/>
        <end position="381"/>
    </location>
</feature>
<feature type="region of interest" description="Disordered" evidence="6">
    <location>
        <begin position="99"/>
        <end position="121"/>
    </location>
</feature>
<dbReference type="GO" id="GO:0008023">
    <property type="term" value="C:transcription elongation factor complex"/>
    <property type="evidence" value="ECO:0007669"/>
    <property type="project" value="TreeGrafter"/>
</dbReference>
<evidence type="ECO:0000256" key="5">
    <source>
        <dbReference type="ARBA" id="ARBA00023242"/>
    </source>
</evidence>
<dbReference type="GO" id="GO:0005737">
    <property type="term" value="C:cytoplasm"/>
    <property type="evidence" value="ECO:0007669"/>
    <property type="project" value="UniProtKB-SubCell"/>
</dbReference>
<comment type="subcellular location">
    <subcellularLocation>
        <location evidence="2">Cytoplasm</location>
    </subcellularLocation>
    <subcellularLocation>
        <location evidence="1">Nucleus</location>
    </subcellularLocation>
</comment>
<dbReference type="Pfam" id="PF05625">
    <property type="entry name" value="PAXNEB"/>
    <property type="match status" value="1"/>
</dbReference>
<dbReference type="OrthoDB" id="289162at2759"/>
<reference evidence="7" key="1">
    <citation type="journal article" date="2020" name="bioRxiv">
        <title>Hybrid origin of Populus tomentosa Carr. identified through genome sequencing and phylogenomic analysis.</title>
        <authorList>
            <person name="An X."/>
            <person name="Gao K."/>
            <person name="Chen Z."/>
            <person name="Li J."/>
            <person name="Yang X."/>
            <person name="Yang X."/>
            <person name="Zhou J."/>
            <person name="Guo T."/>
            <person name="Zhao T."/>
            <person name="Huang S."/>
            <person name="Miao D."/>
            <person name="Khan W.U."/>
            <person name="Rao P."/>
            <person name="Ye M."/>
            <person name="Lei B."/>
            <person name="Liao W."/>
            <person name="Wang J."/>
            <person name="Ji L."/>
            <person name="Li Y."/>
            <person name="Guo B."/>
            <person name="Mustafa N.S."/>
            <person name="Li S."/>
            <person name="Yun Q."/>
            <person name="Keller S.R."/>
            <person name="Mao J."/>
            <person name="Zhang R."/>
            <person name="Strauss S.H."/>
        </authorList>
    </citation>
    <scope>NUCLEOTIDE SEQUENCE</scope>
    <source>
        <strain evidence="7">GM15</strain>
        <tissue evidence="7">Leaf</tissue>
    </source>
</reference>
<keyword evidence="4" id="KW-0819">tRNA processing</keyword>
<dbReference type="GO" id="GO:0002098">
    <property type="term" value="P:tRNA wobble uridine modification"/>
    <property type="evidence" value="ECO:0007669"/>
    <property type="project" value="InterPro"/>
</dbReference>
<evidence type="ECO:0000256" key="1">
    <source>
        <dbReference type="ARBA" id="ARBA00004123"/>
    </source>
</evidence>
<evidence type="ECO:0008006" key="9">
    <source>
        <dbReference type="Google" id="ProtNLM"/>
    </source>
</evidence>
<dbReference type="GO" id="GO:0033588">
    <property type="term" value="C:elongator holoenzyme complex"/>
    <property type="evidence" value="ECO:0007669"/>
    <property type="project" value="InterPro"/>
</dbReference>
<evidence type="ECO:0000256" key="3">
    <source>
        <dbReference type="ARBA" id="ARBA00022490"/>
    </source>
</evidence>
<evidence type="ECO:0000256" key="2">
    <source>
        <dbReference type="ARBA" id="ARBA00004496"/>
    </source>
</evidence>
<organism evidence="7 8">
    <name type="scientific">Populus tomentosa</name>
    <name type="common">Chinese white poplar</name>
    <dbReference type="NCBI Taxonomy" id="118781"/>
    <lineage>
        <taxon>Eukaryota</taxon>
        <taxon>Viridiplantae</taxon>
        <taxon>Streptophyta</taxon>
        <taxon>Embryophyta</taxon>
        <taxon>Tracheophyta</taxon>
        <taxon>Spermatophyta</taxon>
        <taxon>Magnoliopsida</taxon>
        <taxon>eudicotyledons</taxon>
        <taxon>Gunneridae</taxon>
        <taxon>Pentapetalae</taxon>
        <taxon>rosids</taxon>
        <taxon>fabids</taxon>
        <taxon>Malpighiales</taxon>
        <taxon>Salicaceae</taxon>
        <taxon>Saliceae</taxon>
        <taxon>Populus</taxon>
    </lineage>
</organism>
<gene>
    <name evidence="7" type="ORF">POTOM_036607</name>
</gene>
<evidence type="ECO:0000313" key="7">
    <source>
        <dbReference type="EMBL" id="KAG6760106.1"/>
    </source>
</evidence>
<proteinExistence type="predicted"/>